<feature type="transmembrane region" description="Helical" evidence="1">
    <location>
        <begin position="118"/>
        <end position="138"/>
    </location>
</feature>
<evidence type="ECO:0000256" key="1">
    <source>
        <dbReference type="SAM" id="Phobius"/>
    </source>
</evidence>
<accession>A0A5N8V7N1</accession>
<organism evidence="2 3">
    <name type="scientific">Streptomyces adustus</name>
    <dbReference type="NCBI Taxonomy" id="1609272"/>
    <lineage>
        <taxon>Bacteria</taxon>
        <taxon>Bacillati</taxon>
        <taxon>Actinomycetota</taxon>
        <taxon>Actinomycetes</taxon>
        <taxon>Kitasatosporales</taxon>
        <taxon>Streptomycetaceae</taxon>
        <taxon>Streptomyces</taxon>
    </lineage>
</organism>
<feature type="transmembrane region" description="Helical" evidence="1">
    <location>
        <begin position="60"/>
        <end position="81"/>
    </location>
</feature>
<dbReference type="AlphaFoldDB" id="A0A5N8V7N1"/>
<dbReference type="Proteomes" id="UP000325849">
    <property type="component" value="Unassembled WGS sequence"/>
</dbReference>
<gene>
    <name evidence="2" type="ORF">FNH09_08135</name>
</gene>
<dbReference type="RefSeq" id="WP_152886074.1">
    <property type="nucleotide sequence ID" value="NZ_VJZD01000022.1"/>
</dbReference>
<sequence>MRTNPVAGHWRTMMGRSSDEQHRSATSLELFFDLCFAVVVAQASASLHGTLTRGDFADGVLRFALVFFTIWWAWMNFTWFASAYDPDDVTYRLAVPVQITGALVLAAAGVRRAFEDRALRVITLGYVVLRTALAAPWLRAALSDSVRRRTALRSAAGVAMCQLGWVELLFVRSLFWRQSS</sequence>
<protein>
    <submittedName>
        <fullName evidence="2">Low temperature requirement protein A</fullName>
    </submittedName>
</protein>
<keyword evidence="3" id="KW-1185">Reference proteome</keyword>
<comment type="caution">
    <text evidence="2">The sequence shown here is derived from an EMBL/GenBank/DDBJ whole genome shotgun (WGS) entry which is preliminary data.</text>
</comment>
<reference evidence="2 3" key="1">
    <citation type="submission" date="2019-07" db="EMBL/GenBank/DDBJ databases">
        <title>New species of Amycolatopsis and Streptomyces.</title>
        <authorList>
            <person name="Duangmal K."/>
            <person name="Teo W.F.A."/>
            <person name="Lipun K."/>
        </authorList>
    </citation>
    <scope>NUCLEOTIDE SEQUENCE [LARGE SCALE GENOMIC DNA]</scope>
    <source>
        <strain evidence="2 3">NBRC 109810</strain>
    </source>
</reference>
<keyword evidence="1" id="KW-0812">Transmembrane</keyword>
<dbReference type="PANTHER" id="PTHR36840:SF1">
    <property type="entry name" value="BLL5714 PROTEIN"/>
    <property type="match status" value="1"/>
</dbReference>
<evidence type="ECO:0000313" key="3">
    <source>
        <dbReference type="Proteomes" id="UP000325849"/>
    </source>
</evidence>
<proteinExistence type="predicted"/>
<name>A0A5N8V7N1_9ACTN</name>
<dbReference type="PANTHER" id="PTHR36840">
    <property type="entry name" value="BLL5714 PROTEIN"/>
    <property type="match status" value="1"/>
</dbReference>
<keyword evidence="1" id="KW-1133">Transmembrane helix</keyword>
<dbReference type="Pfam" id="PF06772">
    <property type="entry name" value="LtrA"/>
    <property type="match status" value="1"/>
</dbReference>
<dbReference type="OrthoDB" id="7698234at2"/>
<keyword evidence="1" id="KW-0472">Membrane</keyword>
<feature type="transmembrane region" description="Helical" evidence="1">
    <location>
        <begin position="93"/>
        <end position="111"/>
    </location>
</feature>
<dbReference type="InterPro" id="IPR010640">
    <property type="entry name" value="Low_temperature_requirement_A"/>
</dbReference>
<feature type="transmembrane region" description="Helical" evidence="1">
    <location>
        <begin position="150"/>
        <end position="171"/>
    </location>
</feature>
<dbReference type="EMBL" id="VJZD01000022">
    <property type="protein sequence ID" value="MPY31271.1"/>
    <property type="molecule type" value="Genomic_DNA"/>
</dbReference>
<evidence type="ECO:0000313" key="2">
    <source>
        <dbReference type="EMBL" id="MPY31271.1"/>
    </source>
</evidence>